<name>A0A8U1C591_SALNM</name>
<feature type="compositionally biased region" description="Polar residues" evidence="2">
    <location>
        <begin position="102"/>
        <end position="132"/>
    </location>
</feature>
<evidence type="ECO:0000256" key="2">
    <source>
        <dbReference type="SAM" id="MobiDB-lite"/>
    </source>
</evidence>
<protein>
    <submittedName>
        <fullName evidence="5">Uncharacterized protein LOC120058351 isoform X1</fullName>
    </submittedName>
</protein>
<proteinExistence type="predicted"/>
<organism evidence="4 5">
    <name type="scientific">Salvelinus namaycush</name>
    <name type="common">Lake trout</name>
    <name type="synonym">Salmo namaycush</name>
    <dbReference type="NCBI Taxonomy" id="8040"/>
    <lineage>
        <taxon>Eukaryota</taxon>
        <taxon>Metazoa</taxon>
        <taxon>Chordata</taxon>
        <taxon>Craniata</taxon>
        <taxon>Vertebrata</taxon>
        <taxon>Euteleostomi</taxon>
        <taxon>Actinopterygii</taxon>
        <taxon>Neopterygii</taxon>
        <taxon>Teleostei</taxon>
        <taxon>Protacanthopterygii</taxon>
        <taxon>Salmoniformes</taxon>
        <taxon>Salmonidae</taxon>
        <taxon>Salmoninae</taxon>
        <taxon>Salvelinus</taxon>
    </lineage>
</organism>
<sequence>MTKLQFLNVFLTERLMLAAQEIYKQVEETILEYQEEIIQGKRENDQLRRKFGIPWPDREPFAPVESEEEGGIGQKQEPEPRQTMERQEGRTRKEENQFRGPDSQSRFTPSNGNDDYDQNPPQHTSLSQFQTHTGESREGGSLSSSSTSKPIKTETEGLGVCPFDPSSDPNTFSSSVNLDLSAAQSENSDYENTDDFWCCAVWREGQEEVEGVVPSTWVVGRKVLWPPANGRKALKERHKPGANWTTYDLVKVKLFSESLEECEGYSRSSDELTDNGDSEPNTQKKKRRRRKRRTGTDQIPQGGPSGDGRIHTGDRILRECFGPPCCTFTKLAICMEHNSVAVLIACLSKGVSGSSNSPPLKRRVMTKSGTLEESSGALEAEPQLDPSELRGLDDALNKESYLIEGPHSSDAWDAVFPTSQSREGTFLSGQDMMGNLLNSTQSFPLPNDQFQEQVLGLLVDIRQSVWDLGGRVGVLEHWGGSRGSGTDFHFDVCRTYEDMANLEKVLEPPEVAAQMKQFLSRIGGNTLRENVTRVMERLMTNELMSTFNMKGRKGTKKSFLTHSLSKIIIDSIMITHPYATESAVMHLMANVLKYAPDRRGGGGRPPRQSPQVPHTQRQQHIQQHINIKQEQDY</sequence>
<feature type="coiled-coil region" evidence="1">
    <location>
        <begin position="16"/>
        <end position="50"/>
    </location>
</feature>
<evidence type="ECO:0000313" key="5">
    <source>
        <dbReference type="RefSeq" id="XP_038862883.1"/>
    </source>
</evidence>
<feature type="region of interest" description="Disordered" evidence="2">
    <location>
        <begin position="596"/>
        <end position="620"/>
    </location>
</feature>
<evidence type="ECO:0000313" key="4">
    <source>
        <dbReference type="Proteomes" id="UP000808372"/>
    </source>
</evidence>
<accession>A0A8U1C591</accession>
<dbReference type="GeneID" id="120058351"/>
<dbReference type="KEGG" id="snh:120058351"/>
<feature type="domain" description="DUF4806" evidence="3">
    <location>
        <begin position="494"/>
        <end position="568"/>
    </location>
</feature>
<dbReference type="PANTHER" id="PTHR34153:SF2">
    <property type="entry name" value="SI:CH211-262H13.3-RELATED"/>
    <property type="match status" value="1"/>
</dbReference>
<feature type="compositionally biased region" description="Basic residues" evidence="2">
    <location>
        <begin position="283"/>
        <end position="293"/>
    </location>
</feature>
<gene>
    <name evidence="5" type="primary">LOC120058351</name>
</gene>
<dbReference type="Proteomes" id="UP000808372">
    <property type="component" value="Chromosome 2"/>
</dbReference>
<dbReference type="RefSeq" id="XP_038862883.1">
    <property type="nucleotide sequence ID" value="XM_039006955.1"/>
</dbReference>
<feature type="region of interest" description="Disordered" evidence="2">
    <location>
        <begin position="351"/>
        <end position="390"/>
    </location>
</feature>
<evidence type="ECO:0000259" key="3">
    <source>
        <dbReference type="Pfam" id="PF16064"/>
    </source>
</evidence>
<dbReference type="InterPro" id="IPR032071">
    <property type="entry name" value="DUF4806"/>
</dbReference>
<dbReference type="Pfam" id="PF16064">
    <property type="entry name" value="DUF4806"/>
    <property type="match status" value="1"/>
</dbReference>
<feature type="compositionally biased region" description="Basic and acidic residues" evidence="2">
    <location>
        <begin position="76"/>
        <end position="97"/>
    </location>
</feature>
<reference evidence="5" key="1">
    <citation type="submission" date="2025-08" db="UniProtKB">
        <authorList>
            <consortium name="RefSeq"/>
        </authorList>
    </citation>
    <scope>IDENTIFICATION</scope>
    <source>
        <tissue evidence="5">White muscle</tissue>
    </source>
</reference>
<keyword evidence="4" id="KW-1185">Reference proteome</keyword>
<feature type="region of interest" description="Disordered" evidence="2">
    <location>
        <begin position="266"/>
        <end position="311"/>
    </location>
</feature>
<keyword evidence="1" id="KW-0175">Coiled coil</keyword>
<dbReference type="PANTHER" id="PTHR34153">
    <property type="entry name" value="SI:CH211-262H13.3-RELATED-RELATED"/>
    <property type="match status" value="1"/>
</dbReference>
<feature type="compositionally biased region" description="Low complexity" evidence="2">
    <location>
        <begin position="139"/>
        <end position="150"/>
    </location>
</feature>
<feature type="compositionally biased region" description="Low complexity" evidence="2">
    <location>
        <begin position="611"/>
        <end position="620"/>
    </location>
</feature>
<dbReference type="AlphaFoldDB" id="A0A8U1C591"/>
<feature type="region of interest" description="Disordered" evidence="2">
    <location>
        <begin position="52"/>
        <end position="167"/>
    </location>
</feature>
<evidence type="ECO:0000256" key="1">
    <source>
        <dbReference type="SAM" id="Coils"/>
    </source>
</evidence>